<feature type="transmembrane region" description="Helical" evidence="1">
    <location>
        <begin position="85"/>
        <end position="103"/>
    </location>
</feature>
<dbReference type="InterPro" id="IPR043993">
    <property type="entry name" value="T4SS_pilin"/>
</dbReference>
<keyword evidence="1" id="KW-1133">Transmembrane helix</keyword>
<proteinExistence type="predicted"/>
<dbReference type="Proteomes" id="UP000178419">
    <property type="component" value="Unassembled WGS sequence"/>
</dbReference>
<dbReference type="EMBL" id="MGGE01000034">
    <property type="protein sequence ID" value="OGM20799.1"/>
    <property type="molecule type" value="Genomic_DNA"/>
</dbReference>
<evidence type="ECO:0000313" key="2">
    <source>
        <dbReference type="EMBL" id="OGM20799.1"/>
    </source>
</evidence>
<accession>A0A1F7Y1J2</accession>
<gene>
    <name evidence="2" type="ORF">A2714_05160</name>
</gene>
<keyword evidence="1" id="KW-0472">Membrane</keyword>
<dbReference type="AlphaFoldDB" id="A0A1F7Y1J2"/>
<organism evidence="2 3">
    <name type="scientific">Candidatus Woesebacteria bacterium RIFCSPHIGHO2_01_FULL_38_9</name>
    <dbReference type="NCBI Taxonomy" id="1802492"/>
    <lineage>
        <taxon>Bacteria</taxon>
        <taxon>Candidatus Woeseibacteriota</taxon>
    </lineage>
</organism>
<keyword evidence="1" id="KW-0812">Transmembrane</keyword>
<comment type="caution">
    <text evidence="2">The sequence shown here is derived from an EMBL/GenBank/DDBJ whole genome shotgun (WGS) entry which is preliminary data.</text>
</comment>
<name>A0A1F7Y1J2_9BACT</name>
<sequence>MYSLFGVVFAQVTLTPRPTQIINIGPQPGQWFVLSQFSFAAVISALITLILVIAAIVFVFMLLWGGFRYISSSGDKAQLEQARGTITSALIGLTILFATWAIINLVENFFGISILNLLIPTAAP</sequence>
<reference evidence="2 3" key="1">
    <citation type="journal article" date="2016" name="Nat. Commun.">
        <title>Thousands of microbial genomes shed light on interconnected biogeochemical processes in an aquifer system.</title>
        <authorList>
            <person name="Anantharaman K."/>
            <person name="Brown C.T."/>
            <person name="Hug L.A."/>
            <person name="Sharon I."/>
            <person name="Castelle C.J."/>
            <person name="Probst A.J."/>
            <person name="Thomas B.C."/>
            <person name="Singh A."/>
            <person name="Wilkins M.J."/>
            <person name="Karaoz U."/>
            <person name="Brodie E.L."/>
            <person name="Williams K.H."/>
            <person name="Hubbard S.S."/>
            <person name="Banfield J.F."/>
        </authorList>
    </citation>
    <scope>NUCLEOTIDE SEQUENCE [LARGE SCALE GENOMIC DNA]</scope>
</reference>
<protein>
    <submittedName>
        <fullName evidence="2">Uncharacterized protein</fullName>
    </submittedName>
</protein>
<evidence type="ECO:0000256" key="1">
    <source>
        <dbReference type="SAM" id="Phobius"/>
    </source>
</evidence>
<evidence type="ECO:0000313" key="3">
    <source>
        <dbReference type="Proteomes" id="UP000178419"/>
    </source>
</evidence>
<dbReference type="Pfam" id="PF18895">
    <property type="entry name" value="T4SS_pilin"/>
    <property type="match status" value="1"/>
</dbReference>
<feature type="transmembrane region" description="Helical" evidence="1">
    <location>
        <begin position="37"/>
        <end position="64"/>
    </location>
</feature>